<feature type="binding site" evidence="17">
    <location>
        <position position="752"/>
    </location>
    <ligand>
        <name>ATP</name>
        <dbReference type="ChEBI" id="CHEBI:30616"/>
        <label>2</label>
    </ligand>
</feature>
<evidence type="ECO:0000256" key="12">
    <source>
        <dbReference type="ARBA" id="ARBA00022975"/>
    </source>
</evidence>
<evidence type="ECO:0000256" key="8">
    <source>
        <dbReference type="ARBA" id="ARBA00022737"/>
    </source>
</evidence>
<dbReference type="UniPathway" id="UPA00068">
    <property type="reaction ID" value="UER00171"/>
</dbReference>
<keyword evidence="10 17" id="KW-0067">ATP-binding</keyword>
<dbReference type="PANTHER" id="PTHR11405:SF53">
    <property type="entry name" value="CARBAMOYL-PHOSPHATE SYNTHASE [AMMONIA], MITOCHONDRIAL"/>
    <property type="match status" value="1"/>
</dbReference>
<feature type="binding site" evidence="17">
    <location>
        <position position="832"/>
    </location>
    <ligand>
        <name>ATP</name>
        <dbReference type="ChEBI" id="CHEBI:30616"/>
        <label>2</label>
    </ligand>
</feature>
<feature type="binding site" evidence="17">
    <location>
        <position position="242"/>
    </location>
    <ligand>
        <name>ATP</name>
        <dbReference type="ChEBI" id="CHEBI:30616"/>
        <label>1</label>
    </ligand>
</feature>
<dbReference type="PROSITE" id="PS50975">
    <property type="entry name" value="ATP_GRASP"/>
    <property type="match status" value="2"/>
</dbReference>
<dbReference type="PROSITE" id="PS00866">
    <property type="entry name" value="CPSASE_1"/>
    <property type="match status" value="2"/>
</dbReference>
<dbReference type="FunFam" id="3.30.470.20:FF:000001">
    <property type="entry name" value="Carbamoyl-phosphate synthase large chain"/>
    <property type="match status" value="1"/>
</dbReference>
<sequence length="1084" mass="118081">MPKASYLQKVLVIGSGPIIIGQAAEFDYAGTQACKALKEEGLEVVLVNSNPATIMTDANIADHVYIEPLDVPTLTRIIDQERPDGILPTLGGQTGLNLAVALAQAGVLEKYHVRLLGTSLDTIKRAEDRELFKKTMVDIGEPIPLSEIVSTLDQALSFAQQTGYPLIVRPAYTLGGTGGGIAHNETELRTICDMGLKKSMIGQVLLEQSVAGWKEIEYEVMRDAADNCITICNMENFDPVGVHTGDSIVVAPSQTLTDKEYQMLRSASLKIIRALKVEGGCNVQYALHPTSNEYIVIEVNPRVSRSSALASKATGYPIAKMAAKIAIGLTLDEIKNPVTGKTTACFEPTLDYCVVKIPRWPFDKFVTADRRLTTQMKATGEVMAIDRCFEGALQKAVRSLEIGVFGLRYPGAATWTEMELEDKITGADDERLFAIAEAFRRDWTVREIHQDSKIDPWFLVKVKAIVDMEARLANWPASPETLREAKVFGFSDYQIAKIACVQTQVIRDARKAAGILPVYKMVDTCAAEFEALTPYYYSTYEAEDEVRETNGRKVIVLGSGPIRIGQGIEFDYCSVHAAWALQAAGIESIIINNNPETVSTDFDTADKLFFEPLALEDVLNIIDKEKPEGVVVQFGGQTAINLAAGLHEHGVPILGTSVDGIDQAEDRKRFEALLAKLGIPQSEGRTATTVDEAKQIAVELGFPVLVRPSYVIGGRAMEVVENLADLESYMRTAVRISPKHPILVDKYIRGKEVEVDAICDGQDTLIPGIMEHIERAGVHSGDSMAVYPPRTLTADEQDKIIDYTLRIAKALGVVGLLNIQYVVEKGNVYVIEVNPRASRTVPILSKVTGVPMVNVAVQAMLGRSLAAQGYAGGLWPTPAYTIVKAPVFSFEKLTDVDISLGPEMKSTGEVMGIDYNLSSALYKTMVAAGMKIPTGGTLFITVAERDKDEVVALVREYADLGFRILATTGTAKALQAEGVAVTAVDVASYSVQTVLDQIKDGAIQLVINTPTRGKIAGRPGFRIRRAASEYRVPCLTSLDTAWALVEAIRMRNEGRTPQYQSIGTFQESNADDWHLHVAAATSQP</sequence>
<comment type="pathway">
    <text evidence="17">Pyrimidine metabolism; UMP biosynthesis via de novo pathway; (S)-dihydroorotate from bicarbonate: step 1/3.</text>
</comment>
<dbReference type="FunFam" id="3.40.50.20:FF:000001">
    <property type="entry name" value="Carbamoyl-phosphate synthase large chain"/>
    <property type="match status" value="1"/>
</dbReference>
<evidence type="ECO:0000256" key="5">
    <source>
        <dbReference type="ARBA" id="ARBA00022598"/>
    </source>
</evidence>
<feature type="binding site" evidence="17">
    <location>
        <position position="243"/>
    </location>
    <ligand>
        <name>ATP</name>
        <dbReference type="ChEBI" id="CHEBI:30616"/>
        <label>1</label>
    </ligand>
</feature>
<feature type="binding site" evidence="17">
    <location>
        <position position="832"/>
    </location>
    <ligand>
        <name>Mg(2+)</name>
        <dbReference type="ChEBI" id="CHEBI:18420"/>
        <label>4</label>
    </ligand>
</feature>
<dbReference type="PANTHER" id="PTHR11405">
    <property type="entry name" value="CARBAMOYLTRANSFERASE FAMILY MEMBER"/>
    <property type="match status" value="1"/>
</dbReference>
<feature type="binding site" evidence="17">
    <location>
        <position position="129"/>
    </location>
    <ligand>
        <name>ATP</name>
        <dbReference type="ChEBI" id="CHEBI:30616"/>
        <label>1</label>
    </ligand>
</feature>
<dbReference type="InterPro" id="IPR005483">
    <property type="entry name" value="CPSase_dom"/>
</dbReference>
<feature type="binding site" evidence="17">
    <location>
        <position position="834"/>
    </location>
    <ligand>
        <name>Mg(2+)</name>
        <dbReference type="ChEBI" id="CHEBI:18420"/>
        <label>4</label>
    </ligand>
</feature>
<dbReference type="SUPFAM" id="SSF48108">
    <property type="entry name" value="Carbamoyl phosphate synthetase, large subunit connection domain"/>
    <property type="match status" value="1"/>
</dbReference>
<feature type="binding site" evidence="17">
    <location>
        <position position="175"/>
    </location>
    <ligand>
        <name>ATP</name>
        <dbReference type="ChEBI" id="CHEBI:30616"/>
        <label>1</label>
    </ligand>
</feature>
<evidence type="ECO:0000256" key="14">
    <source>
        <dbReference type="ARBA" id="ARBA00047359"/>
    </source>
</evidence>
<comment type="subunit">
    <text evidence="17">Composed of two chains; the small (or glutamine) chain promotes the hydrolysis of glutamine to ammonia, which is used by the large (or ammonia) chain to synthesize carbamoyl phosphate. Tetramer of heterodimers (alpha,beta)4.</text>
</comment>
<dbReference type="HAMAP" id="MF_01210_B">
    <property type="entry name" value="CPSase_L_chain_B"/>
    <property type="match status" value="1"/>
</dbReference>
<comment type="function">
    <text evidence="16">Small subunit of the glutamine-dependent carbamoyl phosphate synthetase (CPSase). CPSase catalyzes the formation of carbamoyl phosphate from the ammonia moiety of glutamine, carbonate, and phosphate donated by ATP, constituting the first step of the biosynthetic pathway leading to pyrimidine nucleotides. The large subunit (synthetase) binds the substrates ammonia (free or transferred from glutamine from the small subunit), hydrogencarbonate and ATP and carries out an ATP-coupled ligase reaction, activating hydrogencarbonate by forming carboxy phosphate which reacts with ammonia to form carbamoyl phosphate.</text>
</comment>
<evidence type="ECO:0000259" key="19">
    <source>
        <dbReference type="PROSITE" id="PS51855"/>
    </source>
</evidence>
<feature type="binding site" evidence="17">
    <location>
        <position position="210"/>
    </location>
    <ligand>
        <name>ATP</name>
        <dbReference type="ChEBI" id="CHEBI:30616"/>
        <label>1</label>
    </ligand>
</feature>
<feature type="binding site" evidence="17">
    <location>
        <position position="298"/>
    </location>
    <ligand>
        <name>Mn(2+)</name>
        <dbReference type="ChEBI" id="CHEBI:29035"/>
        <label>2</label>
    </ligand>
</feature>
<dbReference type="SMART" id="SM01096">
    <property type="entry name" value="CPSase_L_D3"/>
    <property type="match status" value="1"/>
</dbReference>
<dbReference type="InterPro" id="IPR036897">
    <property type="entry name" value="CarbamoylP_synth_lsu_oligo_sf"/>
</dbReference>
<dbReference type="InterPro" id="IPR013815">
    <property type="entry name" value="ATP_grasp_subdomain_1"/>
</dbReference>
<evidence type="ECO:0000256" key="1">
    <source>
        <dbReference type="ARBA" id="ARBA00001936"/>
    </source>
</evidence>
<comment type="caution">
    <text evidence="20">The sequence shown here is derived from an EMBL/GenBank/DDBJ whole genome shotgun (WGS) entry which is preliminary data.</text>
</comment>
<keyword evidence="11" id="KW-0460">Magnesium</keyword>
<evidence type="ECO:0000256" key="11">
    <source>
        <dbReference type="ARBA" id="ARBA00022842"/>
    </source>
</evidence>
<dbReference type="OrthoDB" id="9804197at2"/>
<feature type="binding site" evidence="17">
    <location>
        <position position="208"/>
    </location>
    <ligand>
        <name>ATP</name>
        <dbReference type="ChEBI" id="CHEBI:30616"/>
        <label>1</label>
    </ligand>
</feature>
<keyword evidence="12 17" id="KW-0665">Pyrimidine biosynthesis</keyword>
<evidence type="ECO:0000256" key="9">
    <source>
        <dbReference type="ARBA" id="ARBA00022741"/>
    </source>
</evidence>
<feature type="binding site" evidence="17">
    <location>
        <position position="778"/>
    </location>
    <ligand>
        <name>ATP</name>
        <dbReference type="ChEBI" id="CHEBI:30616"/>
        <label>2</label>
    </ligand>
</feature>
<comment type="cofactor">
    <cofactor evidence="1">
        <name>Mn(2+)</name>
        <dbReference type="ChEBI" id="CHEBI:29035"/>
    </cofactor>
</comment>
<dbReference type="RefSeq" id="WP_131920171.1">
    <property type="nucleotide sequence ID" value="NZ_JAOQNU010000025.1"/>
</dbReference>
<comment type="catalytic activity">
    <reaction evidence="15 17">
        <text>hydrogencarbonate + L-glutamine + 2 ATP + H2O = carbamoyl phosphate + L-glutamate + 2 ADP + phosphate + 2 H(+)</text>
        <dbReference type="Rhea" id="RHEA:18633"/>
        <dbReference type="ChEBI" id="CHEBI:15377"/>
        <dbReference type="ChEBI" id="CHEBI:15378"/>
        <dbReference type="ChEBI" id="CHEBI:17544"/>
        <dbReference type="ChEBI" id="CHEBI:29985"/>
        <dbReference type="ChEBI" id="CHEBI:30616"/>
        <dbReference type="ChEBI" id="CHEBI:43474"/>
        <dbReference type="ChEBI" id="CHEBI:58228"/>
        <dbReference type="ChEBI" id="CHEBI:58359"/>
        <dbReference type="ChEBI" id="CHEBI:456216"/>
        <dbReference type="EC" id="6.3.5.5"/>
    </reaction>
</comment>
<evidence type="ECO:0000256" key="7">
    <source>
        <dbReference type="ARBA" id="ARBA00022723"/>
    </source>
</evidence>
<dbReference type="Gene3D" id="1.10.1030.10">
    <property type="entry name" value="Carbamoyl-phosphate synthetase, large subunit oligomerisation domain"/>
    <property type="match status" value="1"/>
</dbReference>
<keyword evidence="21" id="KW-1185">Reference proteome</keyword>
<dbReference type="EMBL" id="SLXT01000025">
    <property type="protein sequence ID" value="TCP61776.1"/>
    <property type="molecule type" value="Genomic_DNA"/>
</dbReference>
<evidence type="ECO:0000256" key="4">
    <source>
        <dbReference type="ARBA" id="ARBA00022571"/>
    </source>
</evidence>
<dbReference type="Pfam" id="PF02787">
    <property type="entry name" value="CPSase_L_D3"/>
    <property type="match status" value="1"/>
</dbReference>
<dbReference type="GO" id="GO:0004088">
    <property type="term" value="F:carbamoyl-phosphate synthase (glutamine-hydrolyzing) activity"/>
    <property type="evidence" value="ECO:0007669"/>
    <property type="project" value="UniProtKB-UniRule"/>
</dbReference>
<dbReference type="Pfam" id="PF25596">
    <property type="entry name" value="CPSase_L_D1"/>
    <property type="match status" value="2"/>
</dbReference>
<comment type="pathway">
    <text evidence="2 17">Amino-acid biosynthesis; L-arginine biosynthesis; carbamoyl phosphate from bicarbonate: step 1/1.</text>
</comment>
<dbReference type="CDD" id="cd01424">
    <property type="entry name" value="MGS_CPS_II"/>
    <property type="match status" value="1"/>
</dbReference>
<feature type="binding site" evidence="17">
    <location>
        <position position="300"/>
    </location>
    <ligand>
        <name>Mn(2+)</name>
        <dbReference type="ChEBI" id="CHEBI:29035"/>
        <label>2</label>
    </ligand>
</feature>
<accession>A0A4V2SWA9</accession>
<comment type="catalytic activity">
    <reaction evidence="14 17">
        <text>hydrogencarbonate + NH4(+) + 2 ATP = carbamoyl phosphate + 2 ADP + phosphate + 2 H(+)</text>
        <dbReference type="Rhea" id="RHEA:18029"/>
        <dbReference type="ChEBI" id="CHEBI:15378"/>
        <dbReference type="ChEBI" id="CHEBI:17544"/>
        <dbReference type="ChEBI" id="CHEBI:28938"/>
        <dbReference type="ChEBI" id="CHEBI:30616"/>
        <dbReference type="ChEBI" id="CHEBI:43474"/>
        <dbReference type="ChEBI" id="CHEBI:58228"/>
        <dbReference type="ChEBI" id="CHEBI:456216"/>
        <dbReference type="EC" id="6.3.4.16"/>
    </reaction>
</comment>
<dbReference type="SUPFAM" id="SSF56059">
    <property type="entry name" value="Glutathione synthetase ATP-binding domain-like"/>
    <property type="match status" value="2"/>
</dbReference>
<dbReference type="GO" id="GO:0004087">
    <property type="term" value="F:carbamoyl-phosphate synthase (ammonia) activity"/>
    <property type="evidence" value="ECO:0007669"/>
    <property type="project" value="UniProtKB-EC"/>
</dbReference>
<feature type="binding site" evidence="17">
    <location>
        <position position="215"/>
    </location>
    <ligand>
        <name>ATP</name>
        <dbReference type="ChEBI" id="CHEBI:30616"/>
        <label>1</label>
    </ligand>
</feature>
<dbReference type="FunFam" id="1.10.1030.10:FF:000002">
    <property type="entry name" value="Carbamoyl-phosphate synthase large chain"/>
    <property type="match status" value="1"/>
</dbReference>
<evidence type="ECO:0000256" key="15">
    <source>
        <dbReference type="ARBA" id="ARBA00048816"/>
    </source>
</evidence>
<dbReference type="SMART" id="SM00851">
    <property type="entry name" value="MGS"/>
    <property type="match status" value="1"/>
</dbReference>
<feature type="binding site" evidence="17">
    <location>
        <position position="300"/>
    </location>
    <ligand>
        <name>Mg(2+)</name>
        <dbReference type="ChEBI" id="CHEBI:18420"/>
        <label>2</label>
    </ligand>
</feature>
<dbReference type="PROSITE" id="PS00867">
    <property type="entry name" value="CPSASE_2"/>
    <property type="match status" value="2"/>
</dbReference>
<feature type="binding site" evidence="17">
    <location>
        <position position="832"/>
    </location>
    <ligand>
        <name>Mn(2+)</name>
        <dbReference type="ChEBI" id="CHEBI:29035"/>
        <label>4</label>
    </ligand>
</feature>
<dbReference type="FunFam" id="3.40.50.20:FF:000002">
    <property type="entry name" value="Carbamoyl-phosphate synthase large chain"/>
    <property type="match status" value="1"/>
</dbReference>
<dbReference type="FunFam" id="3.30.1490.20:FF:000001">
    <property type="entry name" value="Carbamoyl-phosphate synthase large chain"/>
    <property type="match status" value="1"/>
</dbReference>
<comment type="function">
    <text evidence="17">Large subunit of the glutamine-dependent carbamoyl phosphate synthetase (CPSase). CPSase catalyzes the formation of carbamoyl phosphate from the ammonia moiety of glutamine, carbonate, and phosphate donated by ATP, constituting the first step of 2 biosynthetic pathways, one leading to arginine and/or urea and the other to pyrimidine nucleotides. The large subunit (synthetase) binds the substrates ammonia (free or transferred from glutamine from the small subunit), hydrogencarbonate and ATP and carries out an ATP-coupled ligase reaction, activating hydrogencarbonate by forming carboxy phosphate which reacts with ammonia to form carbamoyl phosphate.</text>
</comment>
<feature type="binding site" evidence="17">
    <location>
        <position position="746"/>
    </location>
    <ligand>
        <name>ATP</name>
        <dbReference type="ChEBI" id="CHEBI:30616"/>
        <label>2</label>
    </ligand>
</feature>
<feature type="domain" description="MGS-like" evidence="19">
    <location>
        <begin position="930"/>
        <end position="1072"/>
    </location>
</feature>
<feature type="region of interest" description="Carboxyphosphate synthetic domain" evidence="17">
    <location>
        <begin position="1"/>
        <end position="401"/>
    </location>
</feature>
<feature type="region of interest" description="Allosteric domain" evidence="17">
    <location>
        <begin position="930"/>
        <end position="1084"/>
    </location>
</feature>
<feature type="binding site" evidence="17">
    <location>
        <position position="779"/>
    </location>
    <ligand>
        <name>ATP</name>
        <dbReference type="ChEBI" id="CHEBI:30616"/>
        <label>2</label>
    </ligand>
</feature>
<feature type="binding site" evidence="17">
    <location>
        <position position="241"/>
    </location>
    <ligand>
        <name>ATP</name>
        <dbReference type="ChEBI" id="CHEBI:30616"/>
        <label>1</label>
    </ligand>
</feature>
<keyword evidence="8 17" id="KW-0677">Repeat</keyword>
<feature type="binding site" evidence="17">
    <location>
        <position position="777"/>
    </location>
    <ligand>
        <name>ATP</name>
        <dbReference type="ChEBI" id="CHEBI:30616"/>
        <label>2</label>
    </ligand>
</feature>
<dbReference type="InterPro" id="IPR005479">
    <property type="entry name" value="CPAse_ATP-bd"/>
</dbReference>
<feature type="binding site" evidence="17">
    <location>
        <position position="284"/>
    </location>
    <ligand>
        <name>Mn(2+)</name>
        <dbReference type="ChEBI" id="CHEBI:29035"/>
        <label>1</label>
    </ligand>
</feature>
<dbReference type="InterPro" id="IPR011761">
    <property type="entry name" value="ATP-grasp"/>
</dbReference>
<feature type="binding site" evidence="17">
    <location>
        <position position="832"/>
    </location>
    <ligand>
        <name>Mg(2+)</name>
        <dbReference type="ChEBI" id="CHEBI:18420"/>
        <label>3</label>
    </ligand>
</feature>
<evidence type="ECO:0000256" key="13">
    <source>
        <dbReference type="ARBA" id="ARBA00023211"/>
    </source>
</evidence>
<dbReference type="NCBIfam" id="NF009455">
    <property type="entry name" value="PRK12815.1"/>
    <property type="match status" value="1"/>
</dbReference>
<dbReference type="PROSITE" id="PS51855">
    <property type="entry name" value="MGS"/>
    <property type="match status" value="1"/>
</dbReference>
<feature type="binding site" evidence="17">
    <location>
        <position position="284"/>
    </location>
    <ligand>
        <name>ATP</name>
        <dbReference type="ChEBI" id="CHEBI:30616"/>
        <label>1</label>
    </ligand>
</feature>
<dbReference type="Pfam" id="PF02786">
    <property type="entry name" value="CPSase_L_D2"/>
    <property type="match status" value="2"/>
</dbReference>
<evidence type="ECO:0000313" key="20">
    <source>
        <dbReference type="EMBL" id="TCP61776.1"/>
    </source>
</evidence>
<keyword evidence="5 17" id="KW-0436">Ligase</keyword>
<reference evidence="20 21" key="1">
    <citation type="submission" date="2019-03" db="EMBL/GenBank/DDBJ databases">
        <title>Genomic Encyclopedia of Type Strains, Phase IV (KMG-IV): sequencing the most valuable type-strain genomes for metagenomic binning, comparative biology and taxonomic classification.</title>
        <authorList>
            <person name="Goeker M."/>
        </authorList>
    </citation>
    <scope>NUCLEOTIDE SEQUENCE [LARGE SCALE GENOMIC DNA]</scope>
    <source>
        <strain evidence="20 21">DSM 11170</strain>
    </source>
</reference>
<dbReference type="SUPFAM" id="SSF52335">
    <property type="entry name" value="Methylglyoxal synthase-like"/>
    <property type="match status" value="1"/>
</dbReference>
<feature type="binding site" evidence="17">
    <location>
        <position position="820"/>
    </location>
    <ligand>
        <name>ATP</name>
        <dbReference type="ChEBI" id="CHEBI:30616"/>
        <label>2</label>
    </ligand>
</feature>
<dbReference type="NCBIfam" id="TIGR01369">
    <property type="entry name" value="CPSaseII_lrg"/>
    <property type="match status" value="1"/>
</dbReference>
<evidence type="ECO:0000256" key="6">
    <source>
        <dbReference type="ARBA" id="ARBA00022605"/>
    </source>
</evidence>
<dbReference type="EC" id="6.3.5.5" evidence="17"/>
<proteinExistence type="inferred from homology"/>
<comment type="cofactor">
    <cofactor evidence="17">
        <name>Mg(2+)</name>
        <dbReference type="ChEBI" id="CHEBI:18420"/>
    </cofactor>
    <cofactor evidence="17">
        <name>Mn(2+)</name>
        <dbReference type="ChEBI" id="CHEBI:29035"/>
    </cofactor>
    <text evidence="17">Binds 4 Mg(2+) or Mn(2+) ions per subunit.</text>
</comment>
<dbReference type="Gene3D" id="3.30.470.20">
    <property type="entry name" value="ATP-grasp fold, B domain"/>
    <property type="match status" value="2"/>
</dbReference>
<dbReference type="GO" id="GO:0006526">
    <property type="term" value="P:L-arginine biosynthetic process"/>
    <property type="evidence" value="ECO:0007669"/>
    <property type="project" value="UniProtKB-UniRule"/>
</dbReference>
<keyword evidence="13" id="KW-0464">Manganese</keyword>
<name>A0A4V2SWA9_9FIRM</name>
<dbReference type="GO" id="GO:0005524">
    <property type="term" value="F:ATP binding"/>
    <property type="evidence" value="ECO:0007669"/>
    <property type="project" value="UniProtKB-UniRule"/>
</dbReference>
<dbReference type="Pfam" id="PF02142">
    <property type="entry name" value="MGS"/>
    <property type="match status" value="1"/>
</dbReference>
<keyword evidence="9 17" id="KW-0547">Nucleotide-binding</keyword>
<dbReference type="SUPFAM" id="SSF52440">
    <property type="entry name" value="PreATP-grasp domain"/>
    <property type="match status" value="2"/>
</dbReference>
<feature type="binding site" evidence="17">
    <location>
        <position position="832"/>
    </location>
    <ligand>
        <name>Mn(2+)</name>
        <dbReference type="ChEBI" id="CHEBI:29035"/>
        <label>3</label>
    </ligand>
</feature>
<feature type="binding site" evidence="17">
    <location>
        <position position="169"/>
    </location>
    <ligand>
        <name>ATP</name>
        <dbReference type="ChEBI" id="CHEBI:30616"/>
        <label>1</label>
    </ligand>
</feature>
<dbReference type="EC" id="6.3.4.16" evidence="17"/>
<evidence type="ECO:0000256" key="16">
    <source>
        <dbReference type="ARBA" id="ARBA00060037"/>
    </source>
</evidence>
<comment type="similarity">
    <text evidence="3 17">Belongs to the CarB family.</text>
</comment>
<organism evidence="20 21">
    <name type="scientific">Heliophilum fasciatum</name>
    <dbReference type="NCBI Taxonomy" id="35700"/>
    <lineage>
        <taxon>Bacteria</taxon>
        <taxon>Bacillati</taxon>
        <taxon>Bacillota</taxon>
        <taxon>Clostridia</taxon>
        <taxon>Eubacteriales</taxon>
        <taxon>Heliobacteriaceae</taxon>
        <taxon>Heliophilum</taxon>
    </lineage>
</organism>
<dbReference type="NCBIfam" id="NF003671">
    <property type="entry name" value="PRK05294.1"/>
    <property type="match status" value="1"/>
</dbReference>
<comment type="caution">
    <text evidence="17">Lacks conserved residue(s) required for the propagation of feature annotation.</text>
</comment>
<dbReference type="InterPro" id="IPR036914">
    <property type="entry name" value="MGS-like_dom_sf"/>
</dbReference>
<dbReference type="Gene3D" id="3.30.1490.20">
    <property type="entry name" value="ATP-grasp fold, A domain"/>
    <property type="match status" value="1"/>
</dbReference>
<dbReference type="InterPro" id="IPR011607">
    <property type="entry name" value="MGS-like_dom"/>
</dbReference>
<evidence type="ECO:0000313" key="21">
    <source>
        <dbReference type="Proteomes" id="UP000294813"/>
    </source>
</evidence>
<evidence type="ECO:0000256" key="17">
    <source>
        <dbReference type="HAMAP-Rule" id="MF_01210"/>
    </source>
</evidence>
<feature type="binding site" evidence="17">
    <location>
        <position position="298"/>
    </location>
    <ligand>
        <name>Mg(2+)</name>
        <dbReference type="ChEBI" id="CHEBI:18420"/>
        <label>1</label>
    </ligand>
</feature>
<feature type="region of interest" description="Carbamoyl phosphate synthetic domain" evidence="17">
    <location>
        <begin position="547"/>
        <end position="929"/>
    </location>
</feature>
<dbReference type="HAMAP" id="MF_01210_A">
    <property type="entry name" value="CPSase_L_chain_A"/>
    <property type="match status" value="1"/>
</dbReference>
<protein>
    <recommendedName>
        <fullName evidence="17">Carbamoyl phosphate synthase large chain</fullName>
        <ecNumber evidence="17">6.3.4.16</ecNumber>
        <ecNumber evidence="17">6.3.5.5</ecNumber>
    </recommendedName>
    <alternativeName>
        <fullName evidence="17">Carbamoyl phosphate synthetase ammonia chain</fullName>
    </alternativeName>
</protein>
<feature type="domain" description="ATP-grasp" evidence="18">
    <location>
        <begin position="671"/>
        <end position="861"/>
    </location>
</feature>
<dbReference type="InterPro" id="IPR005480">
    <property type="entry name" value="CPSase_lsu_oligo"/>
</dbReference>
<keyword evidence="4 17" id="KW-0055">Arginine biosynthesis</keyword>
<dbReference type="InterPro" id="IPR016185">
    <property type="entry name" value="PreATP-grasp_dom_sf"/>
</dbReference>
<feature type="binding site" evidence="17">
    <location>
        <position position="748"/>
    </location>
    <ligand>
        <name>ATP</name>
        <dbReference type="ChEBI" id="CHEBI:30616"/>
        <label>2</label>
    </ligand>
</feature>
<dbReference type="Gene3D" id="3.40.50.20">
    <property type="match status" value="2"/>
</dbReference>
<evidence type="ECO:0000256" key="2">
    <source>
        <dbReference type="ARBA" id="ARBA00005077"/>
    </source>
</evidence>
<dbReference type="UniPathway" id="UPA00070">
    <property type="reaction ID" value="UER00115"/>
</dbReference>
<feature type="binding site" evidence="17">
    <location>
        <position position="820"/>
    </location>
    <ligand>
        <name>Mg(2+)</name>
        <dbReference type="ChEBI" id="CHEBI:18420"/>
        <label>3</label>
    </ligand>
</feature>
<feature type="binding site" evidence="17">
    <location>
        <position position="298"/>
    </location>
    <ligand>
        <name>Mg(2+)</name>
        <dbReference type="ChEBI" id="CHEBI:18420"/>
        <label>2</label>
    </ligand>
</feature>
<dbReference type="PRINTS" id="PR00098">
    <property type="entry name" value="CPSASE"/>
</dbReference>
<feature type="binding site" evidence="17">
    <location>
        <position position="707"/>
    </location>
    <ligand>
        <name>ATP</name>
        <dbReference type="ChEBI" id="CHEBI:30616"/>
        <label>2</label>
    </ligand>
</feature>
<keyword evidence="7" id="KW-0479">Metal-binding</keyword>
<dbReference type="Gene3D" id="3.40.50.1380">
    <property type="entry name" value="Methylglyoxal synthase-like domain"/>
    <property type="match status" value="1"/>
</dbReference>
<dbReference type="AlphaFoldDB" id="A0A4V2SWA9"/>
<dbReference type="FunFam" id="3.30.470.20:FF:000026">
    <property type="entry name" value="Carbamoyl-phosphate synthase large chain"/>
    <property type="match status" value="1"/>
</dbReference>
<dbReference type="GO" id="GO:0046872">
    <property type="term" value="F:metal ion binding"/>
    <property type="evidence" value="ECO:0007669"/>
    <property type="project" value="UniProtKB-KW"/>
</dbReference>
<feature type="binding site" evidence="17">
    <location>
        <position position="780"/>
    </location>
    <ligand>
        <name>ATP</name>
        <dbReference type="ChEBI" id="CHEBI:30616"/>
        <label>2</label>
    </ligand>
</feature>
<evidence type="ECO:0000256" key="10">
    <source>
        <dbReference type="ARBA" id="ARBA00022840"/>
    </source>
</evidence>
<comment type="domain">
    <text evidence="17">The large subunit is composed of 2 ATP-grasp domains that are involved in binding the 2 ATP molecules needed for carbamoyl phosphate synthesis. The N-terminal ATP-grasp domain (referred to as the carboxyphosphate synthetic component) catalyzes the ATP-dependent phosphorylation of hydrogencarbonate to carboxyphosphate and the subsequent nucleophilic attack by ammonia to form a carbamate intermediate. The C-terminal ATP-grasp domain (referred to as the carbamoyl phosphate synthetic component) then catalyzes the phosphorylation of carbamate with the second ATP to form the end product carbamoyl phosphate. The reactive and unstable enzyme intermediates are sequentially channeled from one active site to the next through the interior of the protein over a distance of at least 96 A.</text>
</comment>
<dbReference type="GO" id="GO:0006541">
    <property type="term" value="P:glutamine metabolic process"/>
    <property type="evidence" value="ECO:0007669"/>
    <property type="project" value="TreeGrafter"/>
</dbReference>
<feature type="domain" description="ATP-grasp" evidence="18">
    <location>
        <begin position="133"/>
        <end position="327"/>
    </location>
</feature>
<feature type="binding site" evidence="17">
    <location>
        <position position="176"/>
    </location>
    <ligand>
        <name>ATP</name>
        <dbReference type="ChEBI" id="CHEBI:30616"/>
        <label>1</label>
    </ligand>
</feature>
<evidence type="ECO:0000259" key="18">
    <source>
        <dbReference type="PROSITE" id="PS50975"/>
    </source>
</evidence>
<dbReference type="InterPro" id="IPR006275">
    <property type="entry name" value="CPSase_lsu"/>
</dbReference>
<feature type="binding site" evidence="17">
    <location>
        <position position="298"/>
    </location>
    <ligand>
        <name>Mn(2+)</name>
        <dbReference type="ChEBI" id="CHEBI:29035"/>
        <label>1</label>
    </ligand>
</feature>
<feature type="binding site" evidence="17">
    <location>
        <position position="298"/>
    </location>
    <ligand>
        <name>ATP</name>
        <dbReference type="ChEBI" id="CHEBI:30616"/>
        <label>1</label>
    </ligand>
</feature>
<dbReference type="Proteomes" id="UP000294813">
    <property type="component" value="Unassembled WGS sequence"/>
</dbReference>
<dbReference type="GO" id="GO:0044205">
    <property type="term" value="P:'de novo' UMP biosynthetic process"/>
    <property type="evidence" value="ECO:0007669"/>
    <property type="project" value="UniProtKB-UniRule"/>
</dbReference>
<dbReference type="GO" id="GO:0005737">
    <property type="term" value="C:cytoplasm"/>
    <property type="evidence" value="ECO:0007669"/>
    <property type="project" value="TreeGrafter"/>
</dbReference>
<feature type="binding site" evidence="17">
    <location>
        <position position="284"/>
    </location>
    <ligand>
        <name>Mg(2+)</name>
        <dbReference type="ChEBI" id="CHEBI:18420"/>
        <label>1</label>
    </ligand>
</feature>
<dbReference type="InterPro" id="IPR058047">
    <property type="entry name" value="CPSase_preATP-grasp"/>
</dbReference>
<evidence type="ECO:0000256" key="3">
    <source>
        <dbReference type="ARBA" id="ARBA00009799"/>
    </source>
</evidence>
<dbReference type="InterPro" id="IPR033937">
    <property type="entry name" value="MGS_CPS_CarB"/>
</dbReference>
<gene>
    <name evidence="17" type="primary">carB</name>
    <name evidence="20" type="ORF">EDD73_1257</name>
</gene>
<feature type="binding site" evidence="17">
    <location>
        <position position="834"/>
    </location>
    <ligand>
        <name>Mn(2+)</name>
        <dbReference type="ChEBI" id="CHEBI:29035"/>
        <label>4</label>
    </ligand>
</feature>
<keyword evidence="6 17" id="KW-0028">Amino-acid biosynthesis</keyword>
<feature type="binding site" evidence="17">
    <location>
        <position position="820"/>
    </location>
    <ligand>
        <name>Mn(2+)</name>
        <dbReference type="ChEBI" id="CHEBI:29035"/>
        <label>3</label>
    </ligand>
</feature>